<evidence type="ECO:0000259" key="4">
    <source>
        <dbReference type="SMART" id="SM00065"/>
    </source>
</evidence>
<dbReference type="AlphaFoldDB" id="A0A9W5RDA1"/>
<dbReference type="InterPro" id="IPR003594">
    <property type="entry name" value="HATPase_dom"/>
</dbReference>
<dbReference type="RefSeq" id="WP_016443450.1">
    <property type="nucleotide sequence ID" value="NZ_KE150266.1"/>
</dbReference>
<reference evidence="5 6" key="1">
    <citation type="submission" date="2013-05" db="EMBL/GenBank/DDBJ databases">
        <title>The Genome Sequence of Actinomyces europaeus ACS-120-V-COL10B.</title>
        <authorList>
            <consortium name="The Broad Institute Genomics Platform"/>
            <person name="Earl A."/>
            <person name="Ward D."/>
            <person name="Feldgarden M."/>
            <person name="Gevers D."/>
            <person name="Saerens B."/>
            <person name="Vaneechoutte M."/>
            <person name="Walker B."/>
            <person name="Young S."/>
            <person name="Zeng Q."/>
            <person name="Gargeya S."/>
            <person name="Fitzgerald M."/>
            <person name="Haas B."/>
            <person name="Abouelleil A."/>
            <person name="Allen A.W."/>
            <person name="Alvarado L."/>
            <person name="Arachchi H.M."/>
            <person name="Berlin A.M."/>
            <person name="Chapman S.B."/>
            <person name="Gainer-Dewar J."/>
            <person name="Goldberg J."/>
            <person name="Griggs A."/>
            <person name="Gujja S."/>
            <person name="Hansen M."/>
            <person name="Howarth C."/>
            <person name="Imamovic A."/>
            <person name="Ireland A."/>
            <person name="Larimer J."/>
            <person name="McCowan C."/>
            <person name="Murphy C."/>
            <person name="Pearson M."/>
            <person name="Poon T.W."/>
            <person name="Priest M."/>
            <person name="Roberts A."/>
            <person name="Saif S."/>
            <person name="Shea T."/>
            <person name="Sisk P."/>
            <person name="Sykes S."/>
            <person name="Wortman J."/>
            <person name="Nusbaum C."/>
            <person name="Birren B."/>
        </authorList>
    </citation>
    <scope>NUCLEOTIDE SEQUENCE [LARGE SCALE GENOMIC DNA]</scope>
    <source>
        <strain evidence="5 6">ACS-120-V-Col10b</strain>
    </source>
</reference>
<dbReference type="Gene3D" id="3.30.565.10">
    <property type="entry name" value="Histidine kinase-like ATPase, C-terminal domain"/>
    <property type="match status" value="1"/>
</dbReference>
<name>A0A9W5RDA1_9ACTO</name>
<dbReference type="SUPFAM" id="SSF55874">
    <property type="entry name" value="ATPase domain of HSP90 chaperone/DNA topoisomerase II/histidine kinase"/>
    <property type="match status" value="1"/>
</dbReference>
<dbReference type="Gene3D" id="3.30.450.40">
    <property type="match status" value="2"/>
</dbReference>
<sequence>MFDLFQTNSCDTLVNATSFLEADPKLEGKLEDLVHQVCALTESAHSMFAVQDVWGSPSLLISNYTRFENMDAAAKTFLRLIAANIHPDSPIIINEINADILHAGTTLDVSRIIGVPVLLRDQILGRLVVIDKVDPYTETDLRIVTQIAKTISLEIDVSELSRRVEQDERWIETSQAVTQALFDASEDEGLEPVISAIENGLHVDTVLMVLPSVGDTWVCESATGYKAQDLLGTVFPEDGRARFVLLEKAGMVVESFSAVPNVKVEPMREFGPALYAPLLKRDEAVGVLILLRKEGGIAFDMPELRFAEGVAMQAAFGLEVFEARHIIETTALTHERERISADLHDFAIQELFAAGMQITTAKNELENINASDEVKQYLDGALDAVDNSVAQVRAIVQDLKNENDGTNVFERIQQVTSLARRSLGFAPSCIVKIDNQLITDVQDPLIKQVEFLFDDELANDITAFVREGLSNVARHAHADAAEVIIDLHTQLEPEIKLVISDDGVGINPNRTRNSGLANLYKRVHKHGGTMSVERRADRGTTLKCVMPVA</sequence>
<dbReference type="OrthoDB" id="5241249at2"/>
<dbReference type="PANTHER" id="PTHR24421">
    <property type="entry name" value="NITRATE/NITRITE SENSOR PROTEIN NARX-RELATED"/>
    <property type="match status" value="1"/>
</dbReference>
<dbReference type="InterPro" id="IPR050482">
    <property type="entry name" value="Sensor_HK_TwoCompSys"/>
</dbReference>
<evidence type="ECO:0000313" key="6">
    <source>
        <dbReference type="Proteomes" id="UP000014387"/>
    </source>
</evidence>
<dbReference type="GO" id="GO:0016020">
    <property type="term" value="C:membrane"/>
    <property type="evidence" value="ECO:0007669"/>
    <property type="project" value="InterPro"/>
</dbReference>
<evidence type="ECO:0000256" key="3">
    <source>
        <dbReference type="ARBA" id="ARBA00023012"/>
    </source>
</evidence>
<feature type="domain" description="GAF" evidence="4">
    <location>
        <begin position="185"/>
        <end position="328"/>
    </location>
</feature>
<dbReference type="SMART" id="SM00065">
    <property type="entry name" value="GAF"/>
    <property type="match status" value="2"/>
</dbReference>
<dbReference type="SUPFAM" id="SSF55781">
    <property type="entry name" value="GAF domain-like"/>
    <property type="match status" value="2"/>
</dbReference>
<dbReference type="GO" id="GO:0046983">
    <property type="term" value="F:protein dimerization activity"/>
    <property type="evidence" value="ECO:0007669"/>
    <property type="project" value="InterPro"/>
</dbReference>
<proteinExistence type="predicted"/>
<dbReference type="GO" id="GO:0000155">
    <property type="term" value="F:phosphorelay sensor kinase activity"/>
    <property type="evidence" value="ECO:0007669"/>
    <property type="project" value="InterPro"/>
</dbReference>
<gene>
    <name evidence="5" type="ORF">HMPREF9238_00075</name>
</gene>
<dbReference type="InterPro" id="IPR003018">
    <property type="entry name" value="GAF"/>
</dbReference>
<dbReference type="EMBL" id="AGWN01000001">
    <property type="protein sequence ID" value="EPD30338.1"/>
    <property type="molecule type" value="Genomic_DNA"/>
</dbReference>
<accession>A0A9W5RDA1</accession>
<organism evidence="5 6">
    <name type="scientific">Gleimia europaea ACS-120-V-Col10b</name>
    <dbReference type="NCBI Taxonomy" id="883069"/>
    <lineage>
        <taxon>Bacteria</taxon>
        <taxon>Bacillati</taxon>
        <taxon>Actinomycetota</taxon>
        <taxon>Actinomycetes</taxon>
        <taxon>Actinomycetales</taxon>
        <taxon>Actinomycetaceae</taxon>
        <taxon>Gleimia</taxon>
    </lineage>
</organism>
<dbReference type="Pfam" id="PF07730">
    <property type="entry name" value="HisKA_3"/>
    <property type="match status" value="1"/>
</dbReference>
<keyword evidence="2" id="KW-0418">Kinase</keyword>
<keyword evidence="3" id="KW-0902">Two-component regulatory system</keyword>
<feature type="domain" description="GAF" evidence="4">
    <location>
        <begin position="25"/>
        <end position="165"/>
    </location>
</feature>
<dbReference type="InterPro" id="IPR036890">
    <property type="entry name" value="HATPase_C_sf"/>
</dbReference>
<comment type="caution">
    <text evidence="5">The sequence shown here is derived from an EMBL/GenBank/DDBJ whole genome shotgun (WGS) entry which is preliminary data.</text>
</comment>
<dbReference type="InterPro" id="IPR011712">
    <property type="entry name" value="Sig_transdc_His_kin_sub3_dim/P"/>
</dbReference>
<dbReference type="Proteomes" id="UP000014387">
    <property type="component" value="Unassembled WGS sequence"/>
</dbReference>
<dbReference type="CDD" id="cd16917">
    <property type="entry name" value="HATPase_UhpB-NarQ-NarX-like"/>
    <property type="match status" value="1"/>
</dbReference>
<dbReference type="Gene3D" id="1.20.5.1930">
    <property type="match status" value="1"/>
</dbReference>
<keyword evidence="1" id="KW-0808">Transferase</keyword>
<dbReference type="InterPro" id="IPR029016">
    <property type="entry name" value="GAF-like_dom_sf"/>
</dbReference>
<evidence type="ECO:0000256" key="2">
    <source>
        <dbReference type="ARBA" id="ARBA00022777"/>
    </source>
</evidence>
<dbReference type="Pfam" id="PF01590">
    <property type="entry name" value="GAF"/>
    <property type="match status" value="1"/>
</dbReference>
<dbReference type="PANTHER" id="PTHR24421:SF56">
    <property type="entry name" value="OXYGEN SENSOR HISTIDINE KINASE RESPONSE REGULATOR DOST"/>
    <property type="match status" value="1"/>
</dbReference>
<protein>
    <recommendedName>
        <fullName evidence="4">GAF domain-containing protein</fullName>
    </recommendedName>
</protein>
<dbReference type="Pfam" id="PF02518">
    <property type="entry name" value="HATPase_c"/>
    <property type="match status" value="1"/>
</dbReference>
<evidence type="ECO:0000313" key="5">
    <source>
        <dbReference type="EMBL" id="EPD30338.1"/>
    </source>
</evidence>
<evidence type="ECO:0000256" key="1">
    <source>
        <dbReference type="ARBA" id="ARBA00022679"/>
    </source>
</evidence>
<keyword evidence="6" id="KW-1185">Reference proteome</keyword>